<dbReference type="AlphaFoldDB" id="A0AAQ3JST8"/>
<reference evidence="1 2" key="1">
    <citation type="submission" date="2023-10" db="EMBL/GenBank/DDBJ databases">
        <title>Chromosome-scale genome assembly provides insights into flower coloration mechanisms of Canna indica.</title>
        <authorList>
            <person name="Li C."/>
        </authorList>
    </citation>
    <scope>NUCLEOTIDE SEQUENCE [LARGE SCALE GENOMIC DNA]</scope>
    <source>
        <tissue evidence="1">Flower</tissue>
    </source>
</reference>
<evidence type="ECO:0000313" key="1">
    <source>
        <dbReference type="EMBL" id="WOK95281.1"/>
    </source>
</evidence>
<dbReference type="Proteomes" id="UP001327560">
    <property type="component" value="Chromosome 1"/>
</dbReference>
<evidence type="ECO:0000313" key="2">
    <source>
        <dbReference type="Proteomes" id="UP001327560"/>
    </source>
</evidence>
<keyword evidence="2" id="KW-1185">Reference proteome</keyword>
<accession>A0AAQ3JST8</accession>
<sequence length="56" mass="5878">MVLTTASFANAMYERLPIEGEEIGTTTSTSLGGGNMGSYHLRSDAFGWGGGVHPPF</sequence>
<dbReference type="EMBL" id="CP136890">
    <property type="protein sequence ID" value="WOK95281.1"/>
    <property type="molecule type" value="Genomic_DNA"/>
</dbReference>
<organism evidence="1 2">
    <name type="scientific">Canna indica</name>
    <name type="common">Indian-shot</name>
    <dbReference type="NCBI Taxonomy" id="4628"/>
    <lineage>
        <taxon>Eukaryota</taxon>
        <taxon>Viridiplantae</taxon>
        <taxon>Streptophyta</taxon>
        <taxon>Embryophyta</taxon>
        <taxon>Tracheophyta</taxon>
        <taxon>Spermatophyta</taxon>
        <taxon>Magnoliopsida</taxon>
        <taxon>Liliopsida</taxon>
        <taxon>Zingiberales</taxon>
        <taxon>Cannaceae</taxon>
        <taxon>Canna</taxon>
    </lineage>
</organism>
<protein>
    <submittedName>
        <fullName evidence="1">AT-hook motif nuclear-localized protein 25-like</fullName>
    </submittedName>
</protein>
<name>A0AAQ3JST8_9LILI</name>
<proteinExistence type="predicted"/>
<gene>
    <name evidence="1" type="ORF">Cni_G03988</name>
</gene>